<dbReference type="InterPro" id="IPR036514">
    <property type="entry name" value="SGNH_hydro_sf"/>
</dbReference>
<gene>
    <name evidence="2" type="ORF">AVDCRST_MAG63-4668</name>
</gene>
<dbReference type="Pfam" id="PF13472">
    <property type="entry name" value="Lipase_GDSL_2"/>
    <property type="match status" value="1"/>
</dbReference>
<organism evidence="2">
    <name type="scientific">uncultured Armatimonadetes bacterium</name>
    <dbReference type="NCBI Taxonomy" id="157466"/>
    <lineage>
        <taxon>Bacteria</taxon>
        <taxon>Bacillati</taxon>
        <taxon>Armatimonadota</taxon>
        <taxon>environmental samples</taxon>
    </lineage>
</organism>
<dbReference type="InterPro" id="IPR013830">
    <property type="entry name" value="SGNH_hydro"/>
</dbReference>
<dbReference type="SUPFAM" id="SSF52266">
    <property type="entry name" value="SGNH hydrolase"/>
    <property type="match status" value="1"/>
</dbReference>
<sequence>MKATPVNERDEAVLFTRLPRGRDYHILRGSMDNSRIAFARRKQGRVAFLGGSITNAAGWRDQVCRSLEKRFPGTRFDFINAGIPSLGSVPHAFRLRRDVLARGPVDLLFVEAAVNDATNHPDDPTLWLRGMEGIVRQARLADPGTDIVLMHFVEPASRKAYDAGRTPAVIAAHERVAVHYAAPSLDLAREVTERIAAGQFSWEKDFQDLHPAPFGHRLYAASIDRLLDAAWARPFPTDARPVSHVLPPRPLDARSFFRARLIDIGAAKCDGGWRRDPSWRPTGAAQAPTRPGFVDVPMLVAEEPGATLTLPFTGTAVGVWVVAGPDVGIIEYRIDGSDGFRRRDPFTEWSGGLHLPWVLMLESDLPDGKHLLTLRTTGGKNPNSQGNACRIVHFLVNGG</sequence>
<reference evidence="2" key="1">
    <citation type="submission" date="2020-02" db="EMBL/GenBank/DDBJ databases">
        <authorList>
            <person name="Meier V. D."/>
        </authorList>
    </citation>
    <scope>NUCLEOTIDE SEQUENCE</scope>
    <source>
        <strain evidence="2">AVDCRST_MAG63</strain>
    </source>
</reference>
<evidence type="ECO:0000259" key="1">
    <source>
        <dbReference type="Pfam" id="PF13472"/>
    </source>
</evidence>
<name>A0A6J4JZR9_9BACT</name>
<dbReference type="Gene3D" id="3.40.50.1110">
    <property type="entry name" value="SGNH hydrolase"/>
    <property type="match status" value="1"/>
</dbReference>
<dbReference type="CDD" id="cd00229">
    <property type="entry name" value="SGNH_hydrolase"/>
    <property type="match status" value="1"/>
</dbReference>
<dbReference type="EMBL" id="CADCTO010000615">
    <property type="protein sequence ID" value="CAA9291794.1"/>
    <property type="molecule type" value="Genomic_DNA"/>
</dbReference>
<evidence type="ECO:0000313" key="2">
    <source>
        <dbReference type="EMBL" id="CAA9291794.1"/>
    </source>
</evidence>
<dbReference type="GO" id="GO:0004622">
    <property type="term" value="F:phosphatidylcholine lysophospholipase activity"/>
    <property type="evidence" value="ECO:0007669"/>
    <property type="project" value="TreeGrafter"/>
</dbReference>
<proteinExistence type="predicted"/>
<protein>
    <recommendedName>
        <fullName evidence="1">SGNH hydrolase-type esterase domain-containing protein</fullName>
    </recommendedName>
</protein>
<dbReference type="InterPro" id="IPR051532">
    <property type="entry name" value="Ester_Hydrolysis_Enzymes"/>
</dbReference>
<dbReference type="PANTHER" id="PTHR30383">
    <property type="entry name" value="THIOESTERASE 1/PROTEASE 1/LYSOPHOSPHOLIPASE L1"/>
    <property type="match status" value="1"/>
</dbReference>
<feature type="domain" description="SGNH hydrolase-type esterase" evidence="1">
    <location>
        <begin position="48"/>
        <end position="218"/>
    </location>
</feature>
<dbReference type="Gene3D" id="2.60.120.260">
    <property type="entry name" value="Galactose-binding domain-like"/>
    <property type="match status" value="1"/>
</dbReference>
<accession>A0A6J4JZR9</accession>
<dbReference type="PANTHER" id="PTHR30383:SF28">
    <property type="entry name" value="LIPASE_ACYLHYDROLASE"/>
    <property type="match status" value="1"/>
</dbReference>
<dbReference type="AlphaFoldDB" id="A0A6J4JZR9"/>